<dbReference type="AlphaFoldDB" id="A0A1H1JVW4"/>
<evidence type="ECO:0000313" key="2">
    <source>
        <dbReference type="EMBL" id="SDR53765.1"/>
    </source>
</evidence>
<name>A0A1H1JVW4_9BURK</name>
<evidence type="ECO:0000256" key="1">
    <source>
        <dbReference type="SAM" id="Phobius"/>
    </source>
</evidence>
<evidence type="ECO:0000313" key="3">
    <source>
        <dbReference type="Proteomes" id="UP000183487"/>
    </source>
</evidence>
<organism evidence="2 3">
    <name type="scientific">Paraburkholderia fungorum</name>
    <dbReference type="NCBI Taxonomy" id="134537"/>
    <lineage>
        <taxon>Bacteria</taxon>
        <taxon>Pseudomonadati</taxon>
        <taxon>Pseudomonadota</taxon>
        <taxon>Betaproteobacteria</taxon>
        <taxon>Burkholderiales</taxon>
        <taxon>Burkholderiaceae</taxon>
        <taxon>Paraburkholderia</taxon>
    </lineage>
</organism>
<dbReference type="OrthoDB" id="963535at2"/>
<sequence length="108" mass="11659">MKLTDLIIYFLGGACLTNAIPHLVSGLTGRTFPSVFSKPIGVGHSSSMVNFLWGWANIAFAYLLLFKLRDFDIRSTSATSAALLGALAIGISLALHFGKLHGKRRHSL</sequence>
<dbReference type="RefSeq" id="WP_074773608.1">
    <property type="nucleotide sequence ID" value="NZ_FNKP01000004.1"/>
</dbReference>
<keyword evidence="1" id="KW-0812">Transmembrane</keyword>
<keyword evidence="1" id="KW-0472">Membrane</keyword>
<feature type="transmembrane region" description="Helical" evidence="1">
    <location>
        <begin position="48"/>
        <end position="66"/>
    </location>
</feature>
<accession>A0A1H1JVW4</accession>
<dbReference type="Proteomes" id="UP000183487">
    <property type="component" value="Unassembled WGS sequence"/>
</dbReference>
<proteinExistence type="predicted"/>
<reference evidence="3" key="1">
    <citation type="submission" date="2016-10" db="EMBL/GenBank/DDBJ databases">
        <authorList>
            <person name="Varghese N."/>
        </authorList>
    </citation>
    <scope>NUCLEOTIDE SEQUENCE [LARGE SCALE GENOMIC DNA]</scope>
    <source>
        <strain evidence="3">GAS106B</strain>
    </source>
</reference>
<protein>
    <submittedName>
        <fullName evidence="2">Uncharacterized protein</fullName>
    </submittedName>
</protein>
<keyword evidence="3" id="KW-1185">Reference proteome</keyword>
<keyword evidence="1" id="KW-1133">Transmembrane helix</keyword>
<feature type="transmembrane region" description="Helical" evidence="1">
    <location>
        <begin position="78"/>
        <end position="98"/>
    </location>
</feature>
<feature type="transmembrane region" description="Helical" evidence="1">
    <location>
        <begin position="6"/>
        <end position="27"/>
    </location>
</feature>
<gene>
    <name evidence="2" type="ORF">SAMN05443245_7259</name>
</gene>
<dbReference type="EMBL" id="FNKP01000004">
    <property type="protein sequence ID" value="SDR53765.1"/>
    <property type="molecule type" value="Genomic_DNA"/>
</dbReference>